<protein>
    <submittedName>
        <fullName evidence="2">Uncharacterized protein</fullName>
    </submittedName>
</protein>
<gene>
    <name evidence="2" type="ORF">CN886_0042</name>
</gene>
<geneLocation type="plasmid" evidence="2">
    <name>11420p2</name>
</geneLocation>
<name>A0A3Q8C6N7_KLEPN</name>
<reference evidence="2" key="1">
    <citation type="submission" date="2017-09" db="EMBL/GenBank/DDBJ databases">
        <title>Plasmid of Klebsiella pneumoniae 11420.</title>
        <authorList>
            <person name="Chen F."/>
            <person name="Jia X."/>
            <person name="Ma G."/>
            <person name="Zhou D."/>
            <person name="Zhan Z."/>
            <person name="Shen D."/>
        </authorList>
    </citation>
    <scope>NUCLEOTIDE SEQUENCE</scope>
    <source>
        <strain evidence="2">11420</strain>
        <plasmid evidence="2">11420p2</plasmid>
    </source>
</reference>
<feature type="region of interest" description="Disordered" evidence="1">
    <location>
        <begin position="1"/>
        <end position="40"/>
    </location>
</feature>
<accession>A0A3Q8C6N7</accession>
<evidence type="ECO:0000313" key="2">
    <source>
        <dbReference type="EMBL" id="AUG89321.1"/>
    </source>
</evidence>
<dbReference type="AlphaFoldDB" id="A0A3Q8C6N7"/>
<sequence>MPVDAADGEEQPKDAGMTDAFGGSDKDAFGASDGDAFRQK</sequence>
<proteinExistence type="predicted"/>
<evidence type="ECO:0000256" key="1">
    <source>
        <dbReference type="SAM" id="MobiDB-lite"/>
    </source>
</evidence>
<organism evidence="2">
    <name type="scientific">Klebsiella pneumoniae</name>
    <dbReference type="NCBI Taxonomy" id="573"/>
    <lineage>
        <taxon>Bacteria</taxon>
        <taxon>Pseudomonadati</taxon>
        <taxon>Pseudomonadota</taxon>
        <taxon>Gammaproteobacteria</taxon>
        <taxon>Enterobacterales</taxon>
        <taxon>Enterobacteriaceae</taxon>
        <taxon>Klebsiella/Raoultella group</taxon>
        <taxon>Klebsiella</taxon>
        <taxon>Klebsiella pneumoniae complex</taxon>
    </lineage>
</organism>
<keyword evidence="2" id="KW-0614">Plasmid</keyword>
<dbReference type="EMBL" id="MF993441">
    <property type="protein sequence ID" value="AUG89321.1"/>
    <property type="molecule type" value="Genomic_DNA"/>
</dbReference>